<keyword evidence="2" id="KW-0732">Signal</keyword>
<accession>A0ABN8J302</accession>
<keyword evidence="1" id="KW-0812">Transmembrane</keyword>
<protein>
    <recommendedName>
        <fullName evidence="3">EGF-like domain-containing protein</fullName>
    </recommendedName>
</protein>
<feature type="domain" description="EGF-like" evidence="3">
    <location>
        <begin position="179"/>
        <end position="210"/>
    </location>
</feature>
<dbReference type="Proteomes" id="UP000837857">
    <property type="component" value="Chromosome 6"/>
</dbReference>
<name>A0ABN8J302_9NEOP</name>
<evidence type="ECO:0000256" key="2">
    <source>
        <dbReference type="SAM" id="SignalP"/>
    </source>
</evidence>
<feature type="domain" description="EGF-like" evidence="3">
    <location>
        <begin position="653"/>
        <end position="682"/>
    </location>
</feature>
<dbReference type="InterPro" id="IPR053255">
    <property type="entry name" value="EGF-like_domain"/>
</dbReference>
<feature type="domain" description="EGF-like" evidence="3">
    <location>
        <begin position="95"/>
        <end position="128"/>
    </location>
</feature>
<sequence>MWAIKLVNVIVMLCCLELFGAADALKPGGQGVCQVKTSFQKTRWKSYYAQTKKMCGRKKCVVKKSKKEAFTATRNQTVCCNGWQYTAEDDSCAPLCSTGCSGGRCILPDVCHCDPPATLDEEHKNACISPTCDPPCVNSACVANDTCECFAGFKEHNSTHCYHCDPGYVIDGDFSCVPVCETPCSNGNCIGPNACGCTAGFRLKDAFTCEPVCERPCVNSVCTAPNVCSCLDGYIEANETCVPACNSCTNGRCVAPNVCDCDDGYTGVNGSCVPACERACVNGFCSAPNVCTCNDGYSMGDGGFKCYKPCDAQCPDACDEHGKCIDCSVPLRQSNDPRRPDKLYCCNNWKYDAKQKKCVYHCRLGCGEGKCVGPNRCSCDPPNVMVADKCVKPTCEPSCVNATCTGYNTCTCSAGYEKINATHCAPTCVTGYKRPCANGACAKSTIEADPLACVPICEPNCTNGICTEPGVCQCHEGFANTSRWRCDPVCDGCEHGTCAAPNNCICNEGYSMKGGRCVPDCEPKCMNGICTEPGVCQCHEGFVNTSRWQCDPVCDGCEHGTCAAPNNCICNEGYSMKGGRCMPDCRACVNGVCTAPGVCNCNDGYSATVGAEGSCSPVCEEPCVNADCVAPNRCKCAPGFVKDEERHTVCYEPCESSCGNGTCTNGTCECHLGYVMENGTCVALPPVPCKDCDGNCTDDGLCFCSDKSPCFDFIAEPAEIASSARLAGLEITWLVGAVVGLLILTLMIVIISYMWRKRKEYGAKPAEEQGMYNQSVVYTVSNTLLQNRDEERLENEYDIPNEKGQNEGAGENLLDGTIVRNDKMYD</sequence>
<evidence type="ECO:0000259" key="3">
    <source>
        <dbReference type="SMART" id="SM00181"/>
    </source>
</evidence>
<reference evidence="4" key="1">
    <citation type="submission" date="2022-03" db="EMBL/GenBank/DDBJ databases">
        <authorList>
            <person name="Martin H S."/>
        </authorList>
    </citation>
    <scope>NUCLEOTIDE SEQUENCE</scope>
</reference>
<feature type="domain" description="EGF-like" evidence="3">
    <location>
        <begin position="131"/>
        <end position="177"/>
    </location>
</feature>
<feature type="chain" id="PRO_5047081540" description="EGF-like domain-containing protein" evidence="2">
    <location>
        <begin position="25"/>
        <end position="826"/>
    </location>
</feature>
<proteinExistence type="predicted"/>
<feature type="signal peptide" evidence="2">
    <location>
        <begin position="1"/>
        <end position="24"/>
    </location>
</feature>
<feature type="domain" description="EGF-like" evidence="3">
    <location>
        <begin position="584"/>
        <end position="616"/>
    </location>
</feature>
<dbReference type="PANTHER" id="PTHR24047">
    <property type="entry name" value="FI01909P-RELATED"/>
    <property type="match status" value="1"/>
</dbReference>
<feature type="non-terminal residue" evidence="4">
    <location>
        <position position="1"/>
    </location>
</feature>
<feature type="domain" description="EGF-like" evidence="3">
    <location>
        <begin position="489"/>
        <end position="518"/>
    </location>
</feature>
<dbReference type="SUPFAM" id="SSF57184">
    <property type="entry name" value="Growth factor receptor domain"/>
    <property type="match status" value="1"/>
</dbReference>
<dbReference type="InterPro" id="IPR000742">
    <property type="entry name" value="EGF"/>
</dbReference>
<gene>
    <name evidence="4" type="ORF">IPOD504_LOCUS15318</name>
</gene>
<dbReference type="InterPro" id="IPR009030">
    <property type="entry name" value="Growth_fac_rcpt_cys_sf"/>
</dbReference>
<dbReference type="SMART" id="SM00181">
    <property type="entry name" value="EGF"/>
    <property type="match status" value="15"/>
</dbReference>
<feature type="transmembrane region" description="Helical" evidence="1">
    <location>
        <begin position="731"/>
        <end position="755"/>
    </location>
</feature>
<feature type="domain" description="EGF-like" evidence="3">
    <location>
        <begin position="212"/>
        <end position="242"/>
    </location>
</feature>
<dbReference type="PANTHER" id="PTHR24047:SF32">
    <property type="entry name" value="FI01909P-RELATED"/>
    <property type="match status" value="1"/>
</dbReference>
<evidence type="ECO:0000313" key="4">
    <source>
        <dbReference type="EMBL" id="CAH2071901.1"/>
    </source>
</evidence>
<dbReference type="EMBL" id="OW152818">
    <property type="protein sequence ID" value="CAH2071901.1"/>
    <property type="molecule type" value="Genomic_DNA"/>
</dbReference>
<feature type="domain" description="EGF-like" evidence="3">
    <location>
        <begin position="394"/>
        <end position="425"/>
    </location>
</feature>
<evidence type="ECO:0000313" key="5">
    <source>
        <dbReference type="Proteomes" id="UP000837857"/>
    </source>
</evidence>
<feature type="domain" description="EGF-like" evidence="3">
    <location>
        <begin position="361"/>
        <end position="391"/>
    </location>
</feature>
<dbReference type="Gene3D" id="2.10.25.10">
    <property type="entry name" value="Laminin"/>
    <property type="match status" value="14"/>
</dbReference>
<feature type="domain" description="EGF-like" evidence="3">
    <location>
        <begin position="275"/>
        <end position="307"/>
    </location>
</feature>
<feature type="domain" description="EGF-like" evidence="3">
    <location>
        <begin position="618"/>
        <end position="651"/>
    </location>
</feature>
<evidence type="ECO:0000256" key="1">
    <source>
        <dbReference type="SAM" id="Phobius"/>
    </source>
</evidence>
<feature type="domain" description="EGF-like" evidence="3">
    <location>
        <begin position="553"/>
        <end position="582"/>
    </location>
</feature>
<keyword evidence="1" id="KW-1133">Transmembrane helix</keyword>
<organism evidence="4 5">
    <name type="scientific">Iphiclides podalirius</name>
    <name type="common">scarce swallowtail</name>
    <dbReference type="NCBI Taxonomy" id="110791"/>
    <lineage>
        <taxon>Eukaryota</taxon>
        <taxon>Metazoa</taxon>
        <taxon>Ecdysozoa</taxon>
        <taxon>Arthropoda</taxon>
        <taxon>Hexapoda</taxon>
        <taxon>Insecta</taxon>
        <taxon>Pterygota</taxon>
        <taxon>Neoptera</taxon>
        <taxon>Endopterygota</taxon>
        <taxon>Lepidoptera</taxon>
        <taxon>Glossata</taxon>
        <taxon>Ditrysia</taxon>
        <taxon>Papilionoidea</taxon>
        <taxon>Papilionidae</taxon>
        <taxon>Papilioninae</taxon>
        <taxon>Iphiclides</taxon>
    </lineage>
</organism>
<feature type="domain" description="EGF-like" evidence="3">
    <location>
        <begin position="520"/>
        <end position="551"/>
    </location>
</feature>
<feature type="domain" description="EGF-like" evidence="3">
    <location>
        <begin position="244"/>
        <end position="273"/>
    </location>
</feature>
<feature type="domain" description="EGF-like" evidence="3">
    <location>
        <begin position="456"/>
        <end position="487"/>
    </location>
</feature>
<keyword evidence="5" id="KW-1185">Reference proteome</keyword>
<keyword evidence="1" id="KW-0472">Membrane</keyword>